<organism evidence="18 19">
    <name type="scientific">Botrimarina mediterranea</name>
    <dbReference type="NCBI Taxonomy" id="2528022"/>
    <lineage>
        <taxon>Bacteria</taxon>
        <taxon>Pseudomonadati</taxon>
        <taxon>Planctomycetota</taxon>
        <taxon>Planctomycetia</taxon>
        <taxon>Pirellulales</taxon>
        <taxon>Lacipirellulaceae</taxon>
        <taxon>Botrimarina</taxon>
    </lineage>
</organism>
<dbReference type="InterPro" id="IPR001708">
    <property type="entry name" value="YidC/ALB3/OXA1/COX18"/>
</dbReference>
<keyword evidence="6 13" id="KW-0812">Transmembrane</keyword>
<dbReference type="AlphaFoldDB" id="A0A518K5X6"/>
<evidence type="ECO:0000259" key="17">
    <source>
        <dbReference type="Pfam" id="PF17820"/>
    </source>
</evidence>
<dbReference type="RefSeq" id="WP_145109716.1">
    <property type="nucleotide sequence ID" value="NZ_CP036349.1"/>
</dbReference>
<keyword evidence="5 13" id="KW-1003">Cell membrane</keyword>
<dbReference type="InterPro" id="IPR036034">
    <property type="entry name" value="PDZ_sf"/>
</dbReference>
<evidence type="ECO:0000313" key="19">
    <source>
        <dbReference type="Proteomes" id="UP000316426"/>
    </source>
</evidence>
<dbReference type="InterPro" id="IPR047196">
    <property type="entry name" value="YidC_ALB_C"/>
</dbReference>
<dbReference type="PANTHER" id="PTHR12428">
    <property type="entry name" value="OXA1"/>
    <property type="match status" value="1"/>
</dbReference>
<dbReference type="InterPro" id="IPR019998">
    <property type="entry name" value="Membr_insert_YidC"/>
</dbReference>
<dbReference type="InterPro" id="IPR041489">
    <property type="entry name" value="PDZ_6"/>
</dbReference>
<feature type="transmembrane region" description="Helical" evidence="13">
    <location>
        <begin position="611"/>
        <end position="631"/>
    </location>
</feature>
<dbReference type="Pfam" id="PF02096">
    <property type="entry name" value="60KD_IMP"/>
    <property type="match status" value="1"/>
</dbReference>
<feature type="transmembrane region" description="Helical" evidence="13">
    <location>
        <begin position="674"/>
        <end position="696"/>
    </location>
</feature>
<dbReference type="CDD" id="cd20070">
    <property type="entry name" value="5TM_YidC_Alb3"/>
    <property type="match status" value="1"/>
</dbReference>
<dbReference type="InterPro" id="IPR028053">
    <property type="entry name" value="Membr_insert_YidC_N"/>
</dbReference>
<evidence type="ECO:0000256" key="2">
    <source>
        <dbReference type="ARBA" id="ARBA00010527"/>
    </source>
</evidence>
<dbReference type="InterPro" id="IPR028055">
    <property type="entry name" value="YidC/Oxa/ALB_C"/>
</dbReference>
<dbReference type="EMBL" id="CP036349">
    <property type="protein sequence ID" value="QDV73177.1"/>
    <property type="molecule type" value="Genomic_DNA"/>
</dbReference>
<dbReference type="GO" id="GO:0005886">
    <property type="term" value="C:plasma membrane"/>
    <property type="evidence" value="ECO:0007669"/>
    <property type="project" value="UniProtKB-SubCell"/>
</dbReference>
<protein>
    <recommendedName>
        <fullName evidence="3 13">Membrane protein insertase YidC</fullName>
    </recommendedName>
    <alternativeName>
        <fullName evidence="12 13">Foldase YidC</fullName>
    </alternativeName>
    <alternativeName>
        <fullName evidence="11 13">Membrane integrase YidC</fullName>
    </alternativeName>
    <alternativeName>
        <fullName evidence="13">Membrane protein YidC</fullName>
    </alternativeName>
</protein>
<comment type="function">
    <text evidence="13">Required for the insertion and/or proper folding and/or complex formation of integral membrane proteins into the membrane. Involved in integration of membrane proteins that insert both dependently and independently of the Sec translocase complex, as well as at least some lipoproteins. Aids folding of multispanning membrane proteins.</text>
</comment>
<evidence type="ECO:0000256" key="10">
    <source>
        <dbReference type="ARBA" id="ARBA00023186"/>
    </source>
</evidence>
<evidence type="ECO:0000313" key="18">
    <source>
        <dbReference type="EMBL" id="QDV73177.1"/>
    </source>
</evidence>
<feature type="region of interest" description="Disordered" evidence="14">
    <location>
        <begin position="756"/>
        <end position="796"/>
    </location>
</feature>
<feature type="domain" description="Membrane insertase YidC/Oxa/ALB C-terminal" evidence="15">
    <location>
        <begin position="545"/>
        <end position="751"/>
    </location>
</feature>
<evidence type="ECO:0000256" key="1">
    <source>
        <dbReference type="ARBA" id="ARBA00004429"/>
    </source>
</evidence>
<dbReference type="GO" id="GO:0015031">
    <property type="term" value="P:protein transport"/>
    <property type="evidence" value="ECO:0007669"/>
    <property type="project" value="UniProtKB-KW"/>
</dbReference>
<sequence>MDIQQRRPTPRGGQQPQDQRFFLILLMSLGIFMLMNSMFAPAPVQEKPDDKAADIVEGPQRDAEAEPDIPADDAGTIEDDAPARAEHIALGSVDPAGAYRMLLTVNNVGGAIERVELSSDNFRDLDDRSGYLGQLALTDAEGGGALVNYVGPGTPAAEAGLQVGDIITQGIINSSASSSPASREQPIADAHDLLRLLDRARPRQTISLIGNRNGDDLSLTAKLRRQPLDLMRPEAENVRLHSPNLAEEYASVPSFFVRLKSVSGSNAAAVVEANRELLEEPWTVDQRDDEAVTLRQRLPKLGLEVVKRFTVVQTPEAERKNEAHPSYHFDISVELRNLRTESQTVAYELEGPNGMPIEGFWFANKIGRGDGSFFGDWGSFGLRDVVVRFVDDRLTQFASSTVADGDVKPMGQGRPLAFAGVDSQYFASIVIPRKANLTDVRTAEVRAELATEKLPNSDQSRWQNVTVVLESEPTILGAAESDSASVTDDYRVFAGPKLPELLQAYAAGDDPNHTLHDVLYYGWFGWAAKPMLWLLHTFNGLVGNYGIAIIMLTVCVRGAMFPISRQTAKNMVKMQELKPEIDRIAERYKEDMQKRSQAQQELFRKHNYNPAAGCLPLFIQLPIFMGLYRALAVDVELRQAPLISDAIRFCSNLAAPDMFLDWSAYMPQWMNNGVGIFGFGPYFNLLPLVTVALFLLQQKMFMPEPTNDQMRMQQQMMKYMMLFMGLMFFKVPSGLCIYFIASSLWGIAERKMLPKPTPPAGGAISPKTSPVKTPPSSNGAAKAKAAAKRAKGKKRK</sequence>
<evidence type="ECO:0000256" key="8">
    <source>
        <dbReference type="ARBA" id="ARBA00022989"/>
    </source>
</evidence>
<reference evidence="18 19" key="1">
    <citation type="submission" date="2019-02" db="EMBL/GenBank/DDBJ databases">
        <title>Deep-cultivation of Planctomycetes and their phenomic and genomic characterization uncovers novel biology.</title>
        <authorList>
            <person name="Wiegand S."/>
            <person name="Jogler M."/>
            <person name="Boedeker C."/>
            <person name="Pinto D."/>
            <person name="Vollmers J."/>
            <person name="Rivas-Marin E."/>
            <person name="Kohn T."/>
            <person name="Peeters S.H."/>
            <person name="Heuer A."/>
            <person name="Rast P."/>
            <person name="Oberbeckmann S."/>
            <person name="Bunk B."/>
            <person name="Jeske O."/>
            <person name="Meyerdierks A."/>
            <person name="Storesund J.E."/>
            <person name="Kallscheuer N."/>
            <person name="Luecker S."/>
            <person name="Lage O.M."/>
            <person name="Pohl T."/>
            <person name="Merkel B.J."/>
            <person name="Hornburger P."/>
            <person name="Mueller R.-W."/>
            <person name="Bruemmer F."/>
            <person name="Labrenz M."/>
            <person name="Spormann A.M."/>
            <person name="Op den Camp H."/>
            <person name="Overmann J."/>
            <person name="Amann R."/>
            <person name="Jetten M.S.M."/>
            <person name="Mascher T."/>
            <person name="Medema M.H."/>
            <person name="Devos D.P."/>
            <person name="Kaster A.-K."/>
            <person name="Ovreas L."/>
            <person name="Rohde M."/>
            <person name="Galperin M.Y."/>
            <person name="Jogler C."/>
        </authorList>
    </citation>
    <scope>NUCLEOTIDE SEQUENCE [LARGE SCALE GENOMIC DNA]</scope>
    <source>
        <strain evidence="18 19">Spa11</strain>
    </source>
</reference>
<comment type="subunit">
    <text evidence="13">Interacts with the Sec translocase complex via SecD. Specifically interacts with transmembrane segments of nascent integral membrane proteins during membrane integration.</text>
</comment>
<evidence type="ECO:0000256" key="4">
    <source>
        <dbReference type="ARBA" id="ARBA00022448"/>
    </source>
</evidence>
<feature type="transmembrane region" description="Helical" evidence="13">
    <location>
        <begin position="717"/>
        <end position="741"/>
    </location>
</feature>
<dbReference type="KEGG" id="bmei:Spa11_13710"/>
<keyword evidence="7 13" id="KW-0653">Protein transport</keyword>
<evidence type="ECO:0000256" key="7">
    <source>
        <dbReference type="ARBA" id="ARBA00022927"/>
    </source>
</evidence>
<evidence type="ECO:0000256" key="9">
    <source>
        <dbReference type="ARBA" id="ARBA00023136"/>
    </source>
</evidence>
<dbReference type="GO" id="GO:0032977">
    <property type="term" value="F:membrane insertase activity"/>
    <property type="evidence" value="ECO:0007669"/>
    <property type="project" value="InterPro"/>
</dbReference>
<evidence type="ECO:0000256" key="3">
    <source>
        <dbReference type="ARBA" id="ARBA00015325"/>
    </source>
</evidence>
<dbReference type="Pfam" id="PF14849">
    <property type="entry name" value="YidC_periplas"/>
    <property type="match status" value="1"/>
</dbReference>
<accession>A0A518K5X6</accession>
<evidence type="ECO:0000256" key="11">
    <source>
        <dbReference type="ARBA" id="ARBA00033245"/>
    </source>
</evidence>
<comment type="similarity">
    <text evidence="2 13">Belongs to the OXA1/ALB3/YidC family. Type 1 subfamily.</text>
</comment>
<gene>
    <name evidence="13 18" type="primary">yidC</name>
    <name evidence="18" type="ORF">Spa11_13710</name>
</gene>
<feature type="domain" description="Membrane insertase YidC N-terminal" evidence="16">
    <location>
        <begin position="389"/>
        <end position="534"/>
    </location>
</feature>
<feature type="transmembrane region" description="Helical" evidence="13">
    <location>
        <begin position="545"/>
        <end position="564"/>
    </location>
</feature>
<evidence type="ECO:0000259" key="15">
    <source>
        <dbReference type="Pfam" id="PF02096"/>
    </source>
</evidence>
<feature type="domain" description="PDZ" evidence="17">
    <location>
        <begin position="147"/>
        <end position="169"/>
    </location>
</feature>
<dbReference type="SUPFAM" id="SSF50156">
    <property type="entry name" value="PDZ domain-like"/>
    <property type="match status" value="1"/>
</dbReference>
<evidence type="ECO:0000256" key="6">
    <source>
        <dbReference type="ARBA" id="ARBA00022692"/>
    </source>
</evidence>
<dbReference type="Pfam" id="PF17820">
    <property type="entry name" value="PDZ_6"/>
    <property type="match status" value="1"/>
</dbReference>
<dbReference type="PRINTS" id="PR01900">
    <property type="entry name" value="YIDCPROTEIN"/>
</dbReference>
<dbReference type="GO" id="GO:0051205">
    <property type="term" value="P:protein insertion into membrane"/>
    <property type="evidence" value="ECO:0007669"/>
    <property type="project" value="TreeGrafter"/>
</dbReference>
<keyword evidence="10 13" id="KW-0143">Chaperone</keyword>
<feature type="compositionally biased region" description="Basic residues" evidence="14">
    <location>
        <begin position="785"/>
        <end position="796"/>
    </location>
</feature>
<dbReference type="InterPro" id="IPR038221">
    <property type="entry name" value="YidC_periplasmic_sf"/>
</dbReference>
<dbReference type="PANTHER" id="PTHR12428:SF65">
    <property type="entry name" value="CYTOCHROME C OXIDASE ASSEMBLY PROTEIN COX18, MITOCHONDRIAL"/>
    <property type="match status" value="1"/>
</dbReference>
<keyword evidence="19" id="KW-1185">Reference proteome</keyword>
<dbReference type="NCBIfam" id="TIGR03592">
    <property type="entry name" value="yidC_oxa1_cterm"/>
    <property type="match status" value="1"/>
</dbReference>
<evidence type="ECO:0000259" key="16">
    <source>
        <dbReference type="Pfam" id="PF14849"/>
    </source>
</evidence>
<dbReference type="Gene3D" id="2.30.42.10">
    <property type="match status" value="1"/>
</dbReference>
<name>A0A518K5X6_9BACT</name>
<keyword evidence="8 13" id="KW-1133">Transmembrane helix</keyword>
<feature type="transmembrane region" description="Helical" evidence="13">
    <location>
        <begin position="21"/>
        <end position="39"/>
    </location>
</feature>
<dbReference type="Proteomes" id="UP000316426">
    <property type="component" value="Chromosome"/>
</dbReference>
<feature type="compositionally biased region" description="Low complexity" evidence="14">
    <location>
        <begin position="765"/>
        <end position="784"/>
    </location>
</feature>
<proteinExistence type="inferred from homology"/>
<comment type="subcellular location">
    <subcellularLocation>
        <location evidence="1">Cell inner membrane</location>
        <topology evidence="1">Multi-pass membrane protein</topology>
    </subcellularLocation>
    <subcellularLocation>
        <location evidence="13">Cell membrane</location>
        <topology evidence="13">Multi-pass membrane protein</topology>
    </subcellularLocation>
</comment>
<evidence type="ECO:0000256" key="14">
    <source>
        <dbReference type="SAM" id="MobiDB-lite"/>
    </source>
</evidence>
<dbReference type="Gene3D" id="2.70.98.90">
    <property type="match status" value="1"/>
</dbReference>
<keyword evidence="4 13" id="KW-0813">Transport</keyword>
<evidence type="ECO:0000256" key="13">
    <source>
        <dbReference type="HAMAP-Rule" id="MF_01810"/>
    </source>
</evidence>
<evidence type="ECO:0000256" key="5">
    <source>
        <dbReference type="ARBA" id="ARBA00022475"/>
    </source>
</evidence>
<dbReference type="HAMAP" id="MF_01810">
    <property type="entry name" value="YidC_type1"/>
    <property type="match status" value="1"/>
</dbReference>
<evidence type="ECO:0000256" key="12">
    <source>
        <dbReference type="ARBA" id="ARBA00033342"/>
    </source>
</evidence>
<keyword evidence="9 13" id="KW-0472">Membrane</keyword>